<reference evidence="1 2" key="1">
    <citation type="submission" date="2018-03" db="EMBL/GenBank/DDBJ databases">
        <title>Genome sequence of Clostridium luticellarii DSM 29923.</title>
        <authorList>
            <person name="Poehlein A."/>
            <person name="Daniel R."/>
        </authorList>
    </citation>
    <scope>NUCLEOTIDE SEQUENCE [LARGE SCALE GENOMIC DNA]</scope>
    <source>
        <strain evidence="1 2">DSM 29923</strain>
    </source>
</reference>
<dbReference type="AlphaFoldDB" id="A0A2T0B635"/>
<organism evidence="1 2">
    <name type="scientific">Clostridium luticellarii</name>
    <dbReference type="NCBI Taxonomy" id="1691940"/>
    <lineage>
        <taxon>Bacteria</taxon>
        <taxon>Bacillati</taxon>
        <taxon>Bacillota</taxon>
        <taxon>Clostridia</taxon>
        <taxon>Eubacteriales</taxon>
        <taxon>Clostridiaceae</taxon>
        <taxon>Clostridium</taxon>
    </lineage>
</organism>
<protein>
    <submittedName>
        <fullName evidence="1">Uncharacterized protein</fullName>
    </submittedName>
</protein>
<keyword evidence="2" id="KW-1185">Reference proteome</keyword>
<evidence type="ECO:0000313" key="1">
    <source>
        <dbReference type="EMBL" id="PRR79332.1"/>
    </source>
</evidence>
<accession>A0A2T0B635</accession>
<evidence type="ECO:0000313" key="2">
    <source>
        <dbReference type="Proteomes" id="UP000237798"/>
    </source>
</evidence>
<sequence>MLKKERNITYNNLNSSLQYPYVINIKIIQLNDSQKIGRLMKEINKLYKKIRREMPNNIGKDENDSEDSETKRYISPFHFSFAASQDKKFLVIKEKNYNFIFDKSCDGNDIQEQEIKRNVDEFIEKTEK</sequence>
<name>A0A2T0B635_9CLOT</name>
<comment type="caution">
    <text evidence="1">The sequence shown here is derived from an EMBL/GenBank/DDBJ whole genome shotgun (WGS) entry which is preliminary data.</text>
</comment>
<dbReference type="EMBL" id="PVXP01000106">
    <property type="protein sequence ID" value="PRR79332.1"/>
    <property type="molecule type" value="Genomic_DNA"/>
</dbReference>
<gene>
    <name evidence="1" type="ORF">CLLU_35310</name>
</gene>
<dbReference type="Proteomes" id="UP000237798">
    <property type="component" value="Unassembled WGS sequence"/>
</dbReference>
<proteinExistence type="predicted"/>